<evidence type="ECO:0000313" key="2">
    <source>
        <dbReference type="EMBL" id="SDZ45931.1"/>
    </source>
</evidence>
<proteinExistence type="predicted"/>
<name>A0A1H3T7U8_9ACTN</name>
<dbReference type="SUPFAM" id="SSF46785">
    <property type="entry name" value="Winged helix' DNA-binding domain"/>
    <property type="match status" value="1"/>
</dbReference>
<organism evidence="2 3">
    <name type="scientific">Asanoa ishikariensis</name>
    <dbReference type="NCBI Taxonomy" id="137265"/>
    <lineage>
        <taxon>Bacteria</taxon>
        <taxon>Bacillati</taxon>
        <taxon>Actinomycetota</taxon>
        <taxon>Actinomycetes</taxon>
        <taxon>Micromonosporales</taxon>
        <taxon>Micromonosporaceae</taxon>
        <taxon>Asanoa</taxon>
    </lineage>
</organism>
<dbReference type="InterPro" id="IPR036388">
    <property type="entry name" value="WH-like_DNA-bd_sf"/>
</dbReference>
<keyword evidence="3" id="KW-1185">Reference proteome</keyword>
<dbReference type="CDD" id="cd00090">
    <property type="entry name" value="HTH_ARSR"/>
    <property type="match status" value="1"/>
</dbReference>
<feature type="domain" description="HTH arsR-type" evidence="1">
    <location>
        <begin position="13"/>
        <end position="111"/>
    </location>
</feature>
<dbReference type="GO" id="GO:0003700">
    <property type="term" value="F:DNA-binding transcription factor activity"/>
    <property type="evidence" value="ECO:0007669"/>
    <property type="project" value="InterPro"/>
</dbReference>
<dbReference type="Gene3D" id="1.10.10.10">
    <property type="entry name" value="Winged helix-like DNA-binding domain superfamily/Winged helix DNA-binding domain"/>
    <property type="match status" value="1"/>
</dbReference>
<gene>
    <name evidence="2" type="ORF">SAMN05421684_5272</name>
</gene>
<dbReference type="InterPro" id="IPR036390">
    <property type="entry name" value="WH_DNA-bd_sf"/>
</dbReference>
<dbReference type="Pfam" id="PF12840">
    <property type="entry name" value="HTH_20"/>
    <property type="match status" value="1"/>
</dbReference>
<dbReference type="STRING" id="137265.SAMN05421684_5272"/>
<evidence type="ECO:0000313" key="3">
    <source>
        <dbReference type="Proteomes" id="UP000199632"/>
    </source>
</evidence>
<dbReference type="Proteomes" id="UP000199632">
    <property type="component" value="Unassembled WGS sequence"/>
</dbReference>
<dbReference type="EMBL" id="FNQB01000003">
    <property type="protein sequence ID" value="SDZ45931.1"/>
    <property type="molecule type" value="Genomic_DNA"/>
</dbReference>
<dbReference type="SMART" id="SM00418">
    <property type="entry name" value="HTH_ARSR"/>
    <property type="match status" value="1"/>
</dbReference>
<evidence type="ECO:0000259" key="1">
    <source>
        <dbReference type="PROSITE" id="PS50987"/>
    </source>
</evidence>
<dbReference type="AlphaFoldDB" id="A0A1H3T7U8"/>
<reference evidence="3" key="1">
    <citation type="submission" date="2016-10" db="EMBL/GenBank/DDBJ databases">
        <authorList>
            <person name="Varghese N."/>
            <person name="Submissions S."/>
        </authorList>
    </citation>
    <scope>NUCLEOTIDE SEQUENCE [LARGE SCALE GENOMIC DNA]</scope>
    <source>
        <strain evidence="3">DSM 44718</strain>
    </source>
</reference>
<dbReference type="PROSITE" id="PS50987">
    <property type="entry name" value="HTH_ARSR_2"/>
    <property type="match status" value="1"/>
</dbReference>
<dbReference type="InterPro" id="IPR001845">
    <property type="entry name" value="HTH_ArsR_DNA-bd_dom"/>
</dbReference>
<protein>
    <submittedName>
        <fullName evidence="2">Helix-turn-helix domain-containing protein</fullName>
    </submittedName>
</protein>
<dbReference type="InterPro" id="IPR011991">
    <property type="entry name" value="ArsR-like_HTH"/>
</dbReference>
<accession>A0A1H3T7U8</accession>
<sequence length="204" mass="23231">MQRSLGKDTFAYMTEREVNADATTLRGLAHPLRVRMLGLLRENGPATATTLAERLGQSTGATSYHLRILANYGFVVDDPERNVGRERWWKAAHRTTRLEIDSALPPAEAEGYLRAVAAQYADQTVRFLDEMASMPPRWRDPFTISDWRLRLTQAEAMELNEAIFALAERYRRDDPDIEHPDGAEKVTLQVHLLPFPAAPEEEER</sequence>